<comment type="function">
    <text evidence="11">Required for the insertion and/or proper folding and/or complex formation of integral membrane proteins into the membrane. Involved in integration of membrane proteins that insert both dependently and independently of the Sec translocase complex, as well as at least some lipoproteins. Aids folding of multispanning membrane proteins.</text>
</comment>
<keyword evidence="7" id="KW-0653">Protein transport</keyword>
<keyword evidence="17" id="KW-0175">Coiled coil</keyword>
<dbReference type="InterPro" id="IPR001708">
    <property type="entry name" value="YidC/ALB3/OXA1/COX18"/>
</dbReference>
<dbReference type="EMBL" id="SKBU01000023">
    <property type="protein sequence ID" value="TCJ15584.1"/>
    <property type="molecule type" value="Genomic_DNA"/>
</dbReference>
<dbReference type="Pfam" id="PF02096">
    <property type="entry name" value="60KD_IMP"/>
    <property type="match status" value="1"/>
</dbReference>
<keyword evidence="4" id="KW-0813">Transport</keyword>
<evidence type="ECO:0000256" key="3">
    <source>
        <dbReference type="ARBA" id="ARBA00015325"/>
    </source>
</evidence>
<feature type="transmembrane region" description="Helical" evidence="19">
    <location>
        <begin position="96"/>
        <end position="117"/>
    </location>
</feature>
<dbReference type="PANTHER" id="PTHR12428:SF65">
    <property type="entry name" value="CYTOCHROME C OXIDASE ASSEMBLY PROTEIN COX18, MITOCHONDRIAL"/>
    <property type="match status" value="1"/>
</dbReference>
<protein>
    <recommendedName>
        <fullName evidence="3">Membrane protein insertase YidC</fullName>
    </recommendedName>
    <alternativeName>
        <fullName evidence="15">Foldase YidC</fullName>
    </alternativeName>
    <alternativeName>
        <fullName evidence="14">Membrane integrase YidC</fullName>
    </alternativeName>
    <alternativeName>
        <fullName evidence="13">Membrane protein YidC</fullName>
    </alternativeName>
</protein>
<feature type="transmembrane region" description="Helical" evidence="19">
    <location>
        <begin position="187"/>
        <end position="210"/>
    </location>
</feature>
<gene>
    <name evidence="21" type="ORF">E0L93_12200</name>
</gene>
<dbReference type="GO" id="GO:0005886">
    <property type="term" value="C:plasma membrane"/>
    <property type="evidence" value="ECO:0007669"/>
    <property type="project" value="UniProtKB-SubCell"/>
</dbReference>
<keyword evidence="5" id="KW-1003">Cell membrane</keyword>
<comment type="subunit">
    <text evidence="12">Interacts with the Sec translocase complex via SecD. Specifically interacts with transmembrane segments of nascent integral membrane proteins during membrane integration.</text>
</comment>
<evidence type="ECO:0000256" key="1">
    <source>
        <dbReference type="ARBA" id="ARBA00004651"/>
    </source>
</evidence>
<feature type="transmembrane region" description="Helical" evidence="19">
    <location>
        <begin position="31"/>
        <end position="51"/>
    </location>
</feature>
<feature type="region of interest" description="Disordered" evidence="18">
    <location>
        <begin position="228"/>
        <end position="275"/>
    </location>
</feature>
<keyword evidence="8 19" id="KW-1133">Transmembrane helix</keyword>
<evidence type="ECO:0000256" key="6">
    <source>
        <dbReference type="ARBA" id="ARBA00022692"/>
    </source>
</evidence>
<evidence type="ECO:0000256" key="11">
    <source>
        <dbReference type="ARBA" id="ARBA00025034"/>
    </source>
</evidence>
<evidence type="ECO:0000256" key="16">
    <source>
        <dbReference type="RuleBase" id="RU003945"/>
    </source>
</evidence>
<dbReference type="GO" id="GO:0015031">
    <property type="term" value="P:protein transport"/>
    <property type="evidence" value="ECO:0007669"/>
    <property type="project" value="UniProtKB-KW"/>
</dbReference>
<evidence type="ECO:0000256" key="8">
    <source>
        <dbReference type="ARBA" id="ARBA00022989"/>
    </source>
</evidence>
<dbReference type="CDD" id="cd20070">
    <property type="entry name" value="5TM_YidC_Alb3"/>
    <property type="match status" value="1"/>
</dbReference>
<feature type="transmembrane region" description="Helical" evidence="19">
    <location>
        <begin position="156"/>
        <end position="175"/>
    </location>
</feature>
<dbReference type="NCBIfam" id="TIGR03592">
    <property type="entry name" value="yidC_oxa1_cterm"/>
    <property type="match status" value="1"/>
</dbReference>
<evidence type="ECO:0000256" key="18">
    <source>
        <dbReference type="SAM" id="MobiDB-lite"/>
    </source>
</evidence>
<dbReference type="OrthoDB" id="9780552at2"/>
<evidence type="ECO:0000256" key="7">
    <source>
        <dbReference type="ARBA" id="ARBA00022927"/>
    </source>
</evidence>
<comment type="subcellular location">
    <subcellularLocation>
        <location evidence="1">Cell membrane</location>
        <topology evidence="1">Multi-pass membrane protein</topology>
    </subcellularLocation>
    <subcellularLocation>
        <location evidence="16">Membrane</location>
        <topology evidence="16">Multi-pass membrane protein</topology>
    </subcellularLocation>
</comment>
<evidence type="ECO:0000256" key="5">
    <source>
        <dbReference type="ARBA" id="ARBA00022475"/>
    </source>
</evidence>
<evidence type="ECO:0000256" key="13">
    <source>
        <dbReference type="ARBA" id="ARBA00031538"/>
    </source>
</evidence>
<sequence length="275" mass="31907">MVDFIENLFSPVVSVLAYVLRFFHYDLGVEWWISIALLTVVVRTVLFPLTVKQVKSMKAMQELKPELDKIREKYKDNRQKQQEEQMKLFQERRVNPLGGCLPILVQLPIFIGIFYVIRDFGGSAGIIGAADRPASEPTFREGGIFWFTDLTQHDPYFILPVLSAVTMLIGMEITAKRLPREQRWLMRILPFGITVITWTFPAGLFVYWIANNIFTAVQNYIIYNLGPGKDKPKEEKKEASSAAAELESEDEDSDDSSRNREKRLRRKRKKRKKSR</sequence>
<evidence type="ECO:0000313" key="22">
    <source>
        <dbReference type="Proteomes" id="UP000295244"/>
    </source>
</evidence>
<organism evidence="21 22">
    <name type="scientific">Rubrobacter taiwanensis</name>
    <dbReference type="NCBI Taxonomy" id="185139"/>
    <lineage>
        <taxon>Bacteria</taxon>
        <taxon>Bacillati</taxon>
        <taxon>Actinomycetota</taxon>
        <taxon>Rubrobacteria</taxon>
        <taxon>Rubrobacterales</taxon>
        <taxon>Rubrobacteraceae</taxon>
        <taxon>Rubrobacter</taxon>
    </lineage>
</organism>
<evidence type="ECO:0000313" key="21">
    <source>
        <dbReference type="EMBL" id="TCJ15584.1"/>
    </source>
</evidence>
<keyword evidence="10" id="KW-0143">Chaperone</keyword>
<dbReference type="AlphaFoldDB" id="A0A4R1BES9"/>
<comment type="similarity">
    <text evidence="2">Belongs to the OXA1/ALB3/YidC family. Type 1 subfamily.</text>
</comment>
<evidence type="ECO:0000256" key="19">
    <source>
        <dbReference type="SAM" id="Phobius"/>
    </source>
</evidence>
<proteinExistence type="inferred from homology"/>
<evidence type="ECO:0000259" key="20">
    <source>
        <dbReference type="Pfam" id="PF02096"/>
    </source>
</evidence>
<dbReference type="PANTHER" id="PTHR12428">
    <property type="entry name" value="OXA1"/>
    <property type="match status" value="1"/>
</dbReference>
<dbReference type="RefSeq" id="WP_132692327.1">
    <property type="nucleotide sequence ID" value="NZ_SKBU01000023.1"/>
</dbReference>
<keyword evidence="9 19" id="KW-0472">Membrane</keyword>
<keyword evidence="6 16" id="KW-0812">Transmembrane</keyword>
<dbReference type="InterPro" id="IPR028055">
    <property type="entry name" value="YidC/Oxa/ALB_C"/>
</dbReference>
<evidence type="ECO:0000256" key="15">
    <source>
        <dbReference type="ARBA" id="ARBA00033342"/>
    </source>
</evidence>
<evidence type="ECO:0000256" key="17">
    <source>
        <dbReference type="SAM" id="Coils"/>
    </source>
</evidence>
<evidence type="ECO:0000256" key="10">
    <source>
        <dbReference type="ARBA" id="ARBA00023186"/>
    </source>
</evidence>
<accession>A0A4R1BES9</accession>
<dbReference type="InterPro" id="IPR047196">
    <property type="entry name" value="YidC_ALB_C"/>
</dbReference>
<evidence type="ECO:0000256" key="9">
    <source>
        <dbReference type="ARBA" id="ARBA00023136"/>
    </source>
</evidence>
<dbReference type="Proteomes" id="UP000295244">
    <property type="component" value="Unassembled WGS sequence"/>
</dbReference>
<feature type="compositionally biased region" description="Basic residues" evidence="18">
    <location>
        <begin position="260"/>
        <end position="275"/>
    </location>
</feature>
<comment type="caution">
    <text evidence="21">The sequence shown here is derived from an EMBL/GenBank/DDBJ whole genome shotgun (WGS) entry which is preliminary data.</text>
</comment>
<evidence type="ECO:0000256" key="4">
    <source>
        <dbReference type="ARBA" id="ARBA00022448"/>
    </source>
</evidence>
<reference evidence="21 22" key="1">
    <citation type="submission" date="2019-03" db="EMBL/GenBank/DDBJ databases">
        <title>Whole genome sequence of a novel Rubrobacter taiwanensis strain, isolated from Yellowstone National Park.</title>
        <authorList>
            <person name="Freed S."/>
            <person name="Ramaley R.F."/>
            <person name="Kyndt J.A."/>
        </authorList>
    </citation>
    <scope>NUCLEOTIDE SEQUENCE [LARGE SCALE GENOMIC DNA]</scope>
    <source>
        <strain evidence="21 22">Yellowstone</strain>
    </source>
</reference>
<evidence type="ECO:0000256" key="2">
    <source>
        <dbReference type="ARBA" id="ARBA00010527"/>
    </source>
</evidence>
<dbReference type="GO" id="GO:0032977">
    <property type="term" value="F:membrane insertase activity"/>
    <property type="evidence" value="ECO:0007669"/>
    <property type="project" value="InterPro"/>
</dbReference>
<name>A0A4R1BES9_9ACTN</name>
<feature type="coiled-coil region" evidence="17">
    <location>
        <begin position="64"/>
        <end position="91"/>
    </location>
</feature>
<dbReference type="GO" id="GO:0051205">
    <property type="term" value="P:protein insertion into membrane"/>
    <property type="evidence" value="ECO:0007669"/>
    <property type="project" value="TreeGrafter"/>
</dbReference>
<evidence type="ECO:0000256" key="12">
    <source>
        <dbReference type="ARBA" id="ARBA00026028"/>
    </source>
</evidence>
<keyword evidence="22" id="KW-1185">Reference proteome</keyword>
<evidence type="ECO:0000256" key="14">
    <source>
        <dbReference type="ARBA" id="ARBA00033245"/>
    </source>
</evidence>
<feature type="compositionally biased region" description="Basic and acidic residues" evidence="18">
    <location>
        <begin position="228"/>
        <end position="239"/>
    </location>
</feature>
<feature type="domain" description="Membrane insertase YidC/Oxa/ALB C-terminal" evidence="20">
    <location>
        <begin position="31"/>
        <end position="223"/>
    </location>
</feature>